<evidence type="ECO:0000256" key="2">
    <source>
        <dbReference type="ARBA" id="ARBA00022692"/>
    </source>
</evidence>
<dbReference type="InterPro" id="IPR022343">
    <property type="entry name" value="GCR1-cAMP_receptor"/>
</dbReference>
<name>A0ABD0JQ04_9CAEN</name>
<dbReference type="GO" id="GO:0016020">
    <property type="term" value="C:membrane"/>
    <property type="evidence" value="ECO:0007669"/>
    <property type="project" value="UniProtKB-SubCell"/>
</dbReference>
<dbReference type="Proteomes" id="UP001519460">
    <property type="component" value="Unassembled WGS sequence"/>
</dbReference>
<feature type="transmembrane region" description="Helical" evidence="5">
    <location>
        <begin position="123"/>
        <end position="143"/>
    </location>
</feature>
<feature type="domain" description="G-protein coupled receptors family 2 profile 2" evidence="6">
    <location>
        <begin position="21"/>
        <end position="155"/>
    </location>
</feature>
<comment type="caution">
    <text evidence="7">The sequence shown here is derived from an EMBL/GenBank/DDBJ whole genome shotgun (WGS) entry which is preliminary data.</text>
</comment>
<evidence type="ECO:0000259" key="6">
    <source>
        <dbReference type="PROSITE" id="PS50261"/>
    </source>
</evidence>
<dbReference type="AlphaFoldDB" id="A0ABD0JQ04"/>
<dbReference type="PRINTS" id="PR02001">
    <property type="entry name" value="GCR1CAMPR"/>
</dbReference>
<keyword evidence="2 5" id="KW-0812">Transmembrane</keyword>
<dbReference type="InterPro" id="IPR022596">
    <property type="entry name" value="GPR1/2/3_C"/>
</dbReference>
<dbReference type="PANTHER" id="PTHR23112:SF43">
    <property type="entry name" value="CYCLIC AMP RECEPTOR-LIKE PROTEIN A"/>
    <property type="match status" value="1"/>
</dbReference>
<evidence type="ECO:0000256" key="4">
    <source>
        <dbReference type="ARBA" id="ARBA00023136"/>
    </source>
</evidence>
<sequence length="303" mass="34807">MNVSTPSCSSFPDNPGRCDTVIAVRKAAAAFSFIGCCFMIVVIWLFRRYVVFAQRMILYLSIGALCDSMAYLMSSNIEDGSLCDFQAWWLTYFDWTVLLWVSCITFNLYMNVIKATETARFEWLYHAVCWAVPLLLSVLPFIGNHYGPAGAWCWIVEDIGWRLGIWYASTWEGTYDPDTERNHRMLKEDIKPLRLYPFVYLAVSIFPLINRIQNAFDPEDQIFWLVVIASLSAPLHGALNALVFGMDKDTLKKLTPSQIKMAFLAHSHQQEVREYPLALGHTDDLEATEDNSKFRHVAYSRLH</sequence>
<keyword evidence="3 5" id="KW-1133">Transmembrane helix</keyword>
<feature type="transmembrane region" description="Helical" evidence="5">
    <location>
        <begin position="222"/>
        <end position="244"/>
    </location>
</feature>
<evidence type="ECO:0000313" key="8">
    <source>
        <dbReference type="Proteomes" id="UP001519460"/>
    </source>
</evidence>
<gene>
    <name evidence="7" type="ORF">BaRGS_00031644</name>
</gene>
<feature type="transmembrane region" description="Helical" evidence="5">
    <location>
        <begin position="27"/>
        <end position="46"/>
    </location>
</feature>
<protein>
    <recommendedName>
        <fullName evidence="6">G-protein coupled receptors family 2 profile 2 domain-containing protein</fullName>
    </recommendedName>
</protein>
<dbReference type="SUPFAM" id="SSF81321">
    <property type="entry name" value="Family A G protein-coupled receptor-like"/>
    <property type="match status" value="1"/>
</dbReference>
<evidence type="ECO:0000256" key="1">
    <source>
        <dbReference type="ARBA" id="ARBA00004141"/>
    </source>
</evidence>
<feature type="transmembrane region" description="Helical" evidence="5">
    <location>
        <begin position="89"/>
        <end position="111"/>
    </location>
</feature>
<dbReference type="PROSITE" id="PS50261">
    <property type="entry name" value="G_PROTEIN_RECEP_F2_4"/>
    <property type="match status" value="1"/>
</dbReference>
<feature type="transmembrane region" description="Helical" evidence="5">
    <location>
        <begin position="58"/>
        <end position="77"/>
    </location>
</feature>
<dbReference type="InterPro" id="IPR000848">
    <property type="entry name" value="GPCR_cAMP"/>
</dbReference>
<dbReference type="GO" id="GO:0007165">
    <property type="term" value="P:signal transduction"/>
    <property type="evidence" value="ECO:0007669"/>
    <property type="project" value="UniProtKB-ARBA"/>
</dbReference>
<organism evidence="7 8">
    <name type="scientific">Batillaria attramentaria</name>
    <dbReference type="NCBI Taxonomy" id="370345"/>
    <lineage>
        <taxon>Eukaryota</taxon>
        <taxon>Metazoa</taxon>
        <taxon>Spiralia</taxon>
        <taxon>Lophotrochozoa</taxon>
        <taxon>Mollusca</taxon>
        <taxon>Gastropoda</taxon>
        <taxon>Caenogastropoda</taxon>
        <taxon>Sorbeoconcha</taxon>
        <taxon>Cerithioidea</taxon>
        <taxon>Batillariidae</taxon>
        <taxon>Batillaria</taxon>
    </lineage>
</organism>
<dbReference type="PANTHER" id="PTHR23112">
    <property type="entry name" value="G PROTEIN-COUPLED RECEPTOR 157-RELATED"/>
    <property type="match status" value="1"/>
</dbReference>
<dbReference type="Gene3D" id="1.20.1070.10">
    <property type="entry name" value="Rhodopsin 7-helix transmembrane proteins"/>
    <property type="match status" value="1"/>
</dbReference>
<reference evidence="7 8" key="1">
    <citation type="journal article" date="2023" name="Sci. Data">
        <title>Genome assembly of the Korean intertidal mud-creeper Batillaria attramentaria.</title>
        <authorList>
            <person name="Patra A.K."/>
            <person name="Ho P.T."/>
            <person name="Jun S."/>
            <person name="Lee S.J."/>
            <person name="Kim Y."/>
            <person name="Won Y.J."/>
        </authorList>
    </citation>
    <scope>NUCLEOTIDE SEQUENCE [LARGE SCALE GENOMIC DNA]</scope>
    <source>
        <strain evidence="7">Wonlab-2016</strain>
    </source>
</reference>
<dbReference type="InterPro" id="IPR017981">
    <property type="entry name" value="GPCR_2-like_7TM"/>
</dbReference>
<evidence type="ECO:0000313" key="7">
    <source>
        <dbReference type="EMBL" id="KAK7477158.1"/>
    </source>
</evidence>
<accession>A0ABD0JQ04</accession>
<keyword evidence="4 5" id="KW-0472">Membrane</keyword>
<dbReference type="EMBL" id="JACVVK020000357">
    <property type="protein sequence ID" value="KAK7477158.1"/>
    <property type="molecule type" value="Genomic_DNA"/>
</dbReference>
<evidence type="ECO:0000256" key="5">
    <source>
        <dbReference type="SAM" id="Phobius"/>
    </source>
</evidence>
<comment type="subcellular location">
    <subcellularLocation>
        <location evidence="1">Membrane</location>
        <topology evidence="1">Multi-pass membrane protein</topology>
    </subcellularLocation>
</comment>
<evidence type="ECO:0000256" key="3">
    <source>
        <dbReference type="ARBA" id="ARBA00022989"/>
    </source>
</evidence>
<dbReference type="PRINTS" id="PR00247">
    <property type="entry name" value="GPCRCAMP"/>
</dbReference>
<proteinExistence type="predicted"/>
<dbReference type="Pfam" id="PF11970">
    <property type="entry name" value="GPR_Gpa2_C"/>
    <property type="match status" value="1"/>
</dbReference>
<keyword evidence="8" id="KW-1185">Reference proteome</keyword>
<dbReference type="Pfam" id="PF05462">
    <property type="entry name" value="Dicty_CAR"/>
    <property type="match status" value="1"/>
</dbReference>